<proteinExistence type="predicted"/>
<gene>
    <name evidence="2" type="ORF">Pan216_06510</name>
</gene>
<dbReference type="OrthoDB" id="556502at2"/>
<sequence>MLDFVEIEGVTGERQSALAVVEGDGPYPVILVHGIMDNLRRWITQREALQRALVLPEPRGSLPLFDCDHLRSGRFGNLPRLLEGAGLLPRLAEEEIPAVAYSYQKPFDLPVAPMEDAIAKLHRTILWALERWGAQRVILVGHSRGGLVCRHALLYDSPVMPARRARRLVDRSIAIATPHRGSRFANLSTTVGQNFGRFERLFTLLESFRSTRRSRFLDWFARFQALTANFSLLAPGSEEVSRAKSSDLPTLPGGYYAIAGCSATYFRCEVPVIGKLRLPPTGTIPEFIDGQGDMAVSLESALDIPDPSPHRTRIRPYNHETITFSPRVHDTLVHWIRG</sequence>
<dbReference type="EMBL" id="CP036279">
    <property type="protein sequence ID" value="QDU59818.1"/>
    <property type="molecule type" value="Genomic_DNA"/>
</dbReference>
<dbReference type="AlphaFoldDB" id="A0A518AYL3"/>
<dbReference type="Gene3D" id="3.40.50.1820">
    <property type="entry name" value="alpha/beta hydrolase"/>
    <property type="match status" value="1"/>
</dbReference>
<dbReference type="GO" id="GO:0016788">
    <property type="term" value="F:hydrolase activity, acting on ester bonds"/>
    <property type="evidence" value="ECO:0007669"/>
    <property type="project" value="InterPro"/>
</dbReference>
<dbReference type="Pfam" id="PF07819">
    <property type="entry name" value="PGAP1"/>
    <property type="match status" value="1"/>
</dbReference>
<dbReference type="InterPro" id="IPR029058">
    <property type="entry name" value="AB_hydrolase_fold"/>
</dbReference>
<feature type="domain" description="GPI inositol-deacylase PGAP1-like alpha/beta" evidence="1">
    <location>
        <begin position="117"/>
        <end position="184"/>
    </location>
</feature>
<evidence type="ECO:0000313" key="2">
    <source>
        <dbReference type="EMBL" id="QDU59818.1"/>
    </source>
</evidence>
<reference evidence="2 3" key="1">
    <citation type="submission" date="2019-02" db="EMBL/GenBank/DDBJ databases">
        <title>Deep-cultivation of Planctomycetes and their phenomic and genomic characterization uncovers novel biology.</title>
        <authorList>
            <person name="Wiegand S."/>
            <person name="Jogler M."/>
            <person name="Boedeker C."/>
            <person name="Pinto D."/>
            <person name="Vollmers J."/>
            <person name="Rivas-Marin E."/>
            <person name="Kohn T."/>
            <person name="Peeters S.H."/>
            <person name="Heuer A."/>
            <person name="Rast P."/>
            <person name="Oberbeckmann S."/>
            <person name="Bunk B."/>
            <person name="Jeske O."/>
            <person name="Meyerdierks A."/>
            <person name="Storesund J.E."/>
            <person name="Kallscheuer N."/>
            <person name="Luecker S."/>
            <person name="Lage O.M."/>
            <person name="Pohl T."/>
            <person name="Merkel B.J."/>
            <person name="Hornburger P."/>
            <person name="Mueller R.-W."/>
            <person name="Bruemmer F."/>
            <person name="Labrenz M."/>
            <person name="Spormann A.M."/>
            <person name="Op den Camp H."/>
            <person name="Overmann J."/>
            <person name="Amann R."/>
            <person name="Jetten M.S.M."/>
            <person name="Mascher T."/>
            <person name="Medema M.H."/>
            <person name="Devos D.P."/>
            <person name="Kaster A.-K."/>
            <person name="Ovreas L."/>
            <person name="Rohde M."/>
            <person name="Galperin M.Y."/>
            <person name="Jogler C."/>
        </authorList>
    </citation>
    <scope>NUCLEOTIDE SEQUENCE [LARGE SCALE GENOMIC DNA]</scope>
    <source>
        <strain evidence="2 3">Pan216</strain>
    </source>
</reference>
<protein>
    <submittedName>
        <fullName evidence="2">PGAP1-like protein</fullName>
    </submittedName>
</protein>
<accession>A0A518AYL3</accession>
<dbReference type="RefSeq" id="WP_145254700.1">
    <property type="nucleotide sequence ID" value="NZ_CP036279.1"/>
</dbReference>
<dbReference type="Proteomes" id="UP000317093">
    <property type="component" value="Chromosome"/>
</dbReference>
<dbReference type="KEGG" id="knv:Pan216_06510"/>
<keyword evidence="3" id="KW-1185">Reference proteome</keyword>
<evidence type="ECO:0000313" key="3">
    <source>
        <dbReference type="Proteomes" id="UP000317093"/>
    </source>
</evidence>
<name>A0A518AYL3_9BACT</name>
<dbReference type="SUPFAM" id="SSF53474">
    <property type="entry name" value="alpha/beta-Hydrolases"/>
    <property type="match status" value="1"/>
</dbReference>
<organism evidence="2 3">
    <name type="scientific">Kolteria novifilia</name>
    <dbReference type="NCBI Taxonomy" id="2527975"/>
    <lineage>
        <taxon>Bacteria</taxon>
        <taxon>Pseudomonadati</taxon>
        <taxon>Planctomycetota</taxon>
        <taxon>Planctomycetia</taxon>
        <taxon>Kolteriales</taxon>
        <taxon>Kolteriaceae</taxon>
        <taxon>Kolteria</taxon>
    </lineage>
</organism>
<evidence type="ECO:0000259" key="1">
    <source>
        <dbReference type="Pfam" id="PF07819"/>
    </source>
</evidence>
<dbReference type="InterPro" id="IPR012908">
    <property type="entry name" value="PGAP1-ab_dom-like"/>
</dbReference>